<dbReference type="InterPro" id="IPR027417">
    <property type="entry name" value="P-loop_NTPase"/>
</dbReference>
<keyword evidence="4" id="KW-1185">Reference proteome</keyword>
<evidence type="ECO:0000259" key="2">
    <source>
        <dbReference type="Pfam" id="PF13635"/>
    </source>
</evidence>
<dbReference type="SUPFAM" id="SSF52540">
    <property type="entry name" value="P-loop containing nucleoside triphosphate hydrolases"/>
    <property type="match status" value="1"/>
</dbReference>
<organism evidence="3 4">
    <name type="scientific">Bombiscardovia apis</name>
    <dbReference type="NCBI Taxonomy" id="2932182"/>
    <lineage>
        <taxon>Bacteria</taxon>
        <taxon>Bacillati</taxon>
        <taxon>Actinomycetota</taxon>
        <taxon>Actinomycetes</taxon>
        <taxon>Bifidobacteriales</taxon>
        <taxon>Bifidobacteriaceae</taxon>
        <taxon>Bombiscardovia</taxon>
    </lineage>
</organism>
<protein>
    <submittedName>
        <fullName evidence="3">ATPase</fullName>
    </submittedName>
</protein>
<evidence type="ECO:0000313" key="3">
    <source>
        <dbReference type="EMBL" id="BDR55269.1"/>
    </source>
</evidence>
<evidence type="ECO:0000313" key="4">
    <source>
        <dbReference type="Proteomes" id="UP001321748"/>
    </source>
</evidence>
<sequence length="393" mass="44398">MAFVSRVIGPVLSQYMQWFPVVSLTGPRQSGKTTLTRQLFSDFEYVSLENPDARQLALDDPRAFLARYRSHVIFDEAQRVPSLFSYLQEIVDETNEPGQFVLTGSQNFLLLKTISQSLAGRVGIAHLLPFSYAEASRSGQVPVSVDDYMFKGGYPRLYASGVPSSDFFQAYIQTYLERDIRDELGVRKIADFERYLSLCATRIGELFAGSTLAVEARISPATASDWLSLLEASFVAFRLRPYYRNFGKRLVKTPKLYFYDTGLACHLLGLTSSEDLLLNQPLRGHLFENLVVSELLKHYYNQGKRPQLYYWRDSNRKEVDLVIEHGGQIRYLVEVKASATYNPHAFATINSLGDLMGIPPEQRVLVYGGPESFPTRHGQVLTLSDLGQLVEGE</sequence>
<name>A0ABM8BEH3_9BIFI</name>
<dbReference type="InterPro" id="IPR025420">
    <property type="entry name" value="DUF4143"/>
</dbReference>
<dbReference type="Pfam" id="PF13635">
    <property type="entry name" value="DUF4143"/>
    <property type="match status" value="1"/>
</dbReference>
<dbReference type="RefSeq" id="WP_317642768.1">
    <property type="nucleotide sequence ID" value="NZ_AP026800.1"/>
</dbReference>
<dbReference type="InterPro" id="IPR041682">
    <property type="entry name" value="AAA_14"/>
</dbReference>
<dbReference type="Proteomes" id="UP001321748">
    <property type="component" value="Chromosome"/>
</dbReference>
<gene>
    <name evidence="3" type="ORF">KIMH_13800</name>
</gene>
<proteinExistence type="predicted"/>
<dbReference type="PANTHER" id="PTHR43566">
    <property type="entry name" value="CONSERVED PROTEIN"/>
    <property type="match status" value="1"/>
</dbReference>
<feature type="domain" description="AAA" evidence="1">
    <location>
        <begin position="20"/>
        <end position="134"/>
    </location>
</feature>
<feature type="domain" description="DUF4143" evidence="2">
    <location>
        <begin position="177"/>
        <end position="338"/>
    </location>
</feature>
<accession>A0ABM8BEH3</accession>
<dbReference type="EMBL" id="AP026800">
    <property type="protein sequence ID" value="BDR55269.1"/>
    <property type="molecule type" value="Genomic_DNA"/>
</dbReference>
<dbReference type="Pfam" id="PF13173">
    <property type="entry name" value="AAA_14"/>
    <property type="match status" value="1"/>
</dbReference>
<dbReference type="PANTHER" id="PTHR43566:SF2">
    <property type="entry name" value="DUF4143 DOMAIN-CONTAINING PROTEIN"/>
    <property type="match status" value="1"/>
</dbReference>
<evidence type="ECO:0000259" key="1">
    <source>
        <dbReference type="Pfam" id="PF13173"/>
    </source>
</evidence>
<reference evidence="3 4" key="1">
    <citation type="journal article" date="2023" name="Microbiol. Spectr.">
        <title>Symbiosis of Carpenter Bees with Uncharacterized Lactic Acid Bacteria Showing NAD Auxotrophy.</title>
        <authorList>
            <person name="Kawasaki S."/>
            <person name="Ozawa K."/>
            <person name="Mori T."/>
            <person name="Yamamoto A."/>
            <person name="Ito M."/>
            <person name="Ohkuma M."/>
            <person name="Sakamoto M."/>
            <person name="Matsutani M."/>
        </authorList>
    </citation>
    <scope>NUCLEOTIDE SEQUENCE [LARGE SCALE GENOMIC DNA]</scope>
    <source>
        <strain evidence="3 4">KimH</strain>
    </source>
</reference>